<dbReference type="VEuPathDB" id="CryptoDB:Vbra_21829"/>
<dbReference type="Proteomes" id="UP000041254">
    <property type="component" value="Unassembled WGS sequence"/>
</dbReference>
<evidence type="ECO:0000256" key="1">
    <source>
        <dbReference type="SAM" id="MobiDB-lite"/>
    </source>
</evidence>
<accession>A0A0G4G0D3</accession>
<name>A0A0G4G0D3_VITBC</name>
<dbReference type="AlphaFoldDB" id="A0A0G4G0D3"/>
<keyword evidence="3" id="KW-1185">Reference proteome</keyword>
<evidence type="ECO:0000313" key="2">
    <source>
        <dbReference type="EMBL" id="CEM21149.1"/>
    </source>
</evidence>
<proteinExistence type="predicted"/>
<gene>
    <name evidence="2" type="ORF">Vbra_21829</name>
</gene>
<dbReference type="InParanoid" id="A0A0G4G0D3"/>
<feature type="region of interest" description="Disordered" evidence="1">
    <location>
        <begin position="42"/>
        <end position="90"/>
    </location>
</feature>
<evidence type="ECO:0000313" key="3">
    <source>
        <dbReference type="Proteomes" id="UP000041254"/>
    </source>
</evidence>
<sequence>MMDLLLLAGFNAQDRAVQALILSILFPSKEAFDAAVDEASISLQPAPSPDPPAQLMPTPGELPIPRDAPRRSKRSTRGERKAIPGGGPGV</sequence>
<protein>
    <submittedName>
        <fullName evidence="2">Uncharacterized protein</fullName>
    </submittedName>
</protein>
<dbReference type="EMBL" id="CDMY01000536">
    <property type="protein sequence ID" value="CEM21149.1"/>
    <property type="molecule type" value="Genomic_DNA"/>
</dbReference>
<reference evidence="2 3" key="1">
    <citation type="submission" date="2014-11" db="EMBL/GenBank/DDBJ databases">
        <authorList>
            <person name="Zhu J."/>
            <person name="Qi W."/>
            <person name="Song R."/>
        </authorList>
    </citation>
    <scope>NUCLEOTIDE SEQUENCE [LARGE SCALE GENOMIC DNA]</scope>
</reference>
<organism evidence="2 3">
    <name type="scientific">Vitrella brassicaformis (strain CCMP3155)</name>
    <dbReference type="NCBI Taxonomy" id="1169540"/>
    <lineage>
        <taxon>Eukaryota</taxon>
        <taxon>Sar</taxon>
        <taxon>Alveolata</taxon>
        <taxon>Colpodellida</taxon>
        <taxon>Vitrellaceae</taxon>
        <taxon>Vitrella</taxon>
    </lineage>
</organism>